<evidence type="ECO:0000313" key="2">
    <source>
        <dbReference type="EMBL" id="CEF61895.1"/>
    </source>
</evidence>
<dbReference type="CTD" id="36374260"/>
<reference evidence="4" key="3">
    <citation type="submission" date="2020-12" db="UniProtKB">
        <authorList>
            <consortium name="WormBaseParasite"/>
        </authorList>
    </citation>
    <scope>IDENTIFICATION</scope>
</reference>
<dbReference type="PANTHER" id="PTHR23503">
    <property type="entry name" value="SOLUTE CARRIER FAMILY 2"/>
    <property type="match status" value="1"/>
</dbReference>
<feature type="transmembrane region" description="Helical" evidence="1">
    <location>
        <begin position="65"/>
        <end position="87"/>
    </location>
</feature>
<dbReference type="STRING" id="34506.A0A090KWK8"/>
<evidence type="ECO:0000256" key="1">
    <source>
        <dbReference type="SAM" id="Phobius"/>
    </source>
</evidence>
<organism evidence="2">
    <name type="scientific">Strongyloides ratti</name>
    <name type="common">Parasitic roundworm</name>
    <dbReference type="NCBI Taxonomy" id="34506"/>
    <lineage>
        <taxon>Eukaryota</taxon>
        <taxon>Metazoa</taxon>
        <taxon>Ecdysozoa</taxon>
        <taxon>Nematoda</taxon>
        <taxon>Chromadorea</taxon>
        <taxon>Rhabditida</taxon>
        <taxon>Tylenchina</taxon>
        <taxon>Panagrolaimomorpha</taxon>
        <taxon>Strongyloidoidea</taxon>
        <taxon>Strongyloididae</taxon>
        <taxon>Strongyloides</taxon>
    </lineage>
</organism>
<evidence type="ECO:0000313" key="4">
    <source>
        <dbReference type="WBParaSite" id="SRAE_1000017100.1"/>
    </source>
</evidence>
<dbReference type="PANTHER" id="PTHR23503:SF123">
    <property type="entry name" value="MAJOR FACILITATOR SUPERFAMILY (MFS) PROFILE DOMAIN-CONTAINING PROTEIN"/>
    <property type="match status" value="1"/>
</dbReference>
<dbReference type="Gene3D" id="1.20.1250.20">
    <property type="entry name" value="MFS general substrate transporter like domains"/>
    <property type="match status" value="1"/>
</dbReference>
<dbReference type="EMBL" id="LN609528">
    <property type="protein sequence ID" value="CEF61895.1"/>
    <property type="molecule type" value="Genomic_DNA"/>
</dbReference>
<feature type="transmembrane region" description="Helical" evidence="1">
    <location>
        <begin position="124"/>
        <end position="144"/>
    </location>
</feature>
<proteinExistence type="predicted"/>
<feature type="transmembrane region" description="Helical" evidence="1">
    <location>
        <begin position="21"/>
        <end position="45"/>
    </location>
</feature>
<accession>A0A090KWK8</accession>
<feature type="transmembrane region" description="Helical" evidence="1">
    <location>
        <begin position="272"/>
        <end position="291"/>
    </location>
</feature>
<feature type="transmembrane region" description="Helical" evidence="1">
    <location>
        <begin position="440"/>
        <end position="458"/>
    </location>
</feature>
<dbReference type="RefSeq" id="XP_024501097.1">
    <property type="nucleotide sequence ID" value="XM_024646972.1"/>
</dbReference>
<reference evidence="2" key="2">
    <citation type="submission" date="2014-09" db="EMBL/GenBank/DDBJ databases">
        <authorList>
            <person name="Aslett A.Martin."/>
        </authorList>
    </citation>
    <scope>NUCLEOTIDE SEQUENCE</scope>
    <source>
        <strain evidence="2">ED321 Heterogonic</strain>
    </source>
</reference>
<dbReference type="GeneID" id="36374260"/>
<protein>
    <submittedName>
        <fullName evidence="2 4">Major facilitator superfamily domain, general substrate transporter-containing protein</fullName>
    </submittedName>
</protein>
<dbReference type="GO" id="GO:0015149">
    <property type="term" value="F:hexose transmembrane transporter activity"/>
    <property type="evidence" value="ECO:0007669"/>
    <property type="project" value="TreeGrafter"/>
</dbReference>
<dbReference type="OrthoDB" id="4142200at2759"/>
<evidence type="ECO:0000313" key="3">
    <source>
        <dbReference type="Proteomes" id="UP000035682"/>
    </source>
</evidence>
<name>A0A090KWK8_STRRB</name>
<feature type="transmembrane region" description="Helical" evidence="1">
    <location>
        <begin position="156"/>
        <end position="175"/>
    </location>
</feature>
<evidence type="ECO:0000313" key="5">
    <source>
        <dbReference type="WormBase" id="SRAE_1000017100"/>
    </source>
</evidence>
<dbReference type="GO" id="GO:0016020">
    <property type="term" value="C:membrane"/>
    <property type="evidence" value="ECO:0007669"/>
    <property type="project" value="TreeGrafter"/>
</dbReference>
<feature type="transmembrane region" description="Helical" evidence="1">
    <location>
        <begin position="408"/>
        <end position="428"/>
    </location>
</feature>
<dbReference type="InterPro" id="IPR045263">
    <property type="entry name" value="GLUT"/>
</dbReference>
<dbReference type="AlphaFoldDB" id="A0A090KWK8"/>
<keyword evidence="1" id="KW-0812">Transmembrane</keyword>
<keyword evidence="1" id="KW-0472">Membrane</keyword>
<keyword evidence="3" id="KW-1185">Reference proteome</keyword>
<dbReference type="WormBase" id="SRAE_1000017100">
    <property type="protein sequence ID" value="SRP02616"/>
    <property type="gene ID" value="WBGene00256765"/>
</dbReference>
<gene>
    <name evidence="2 4 5" type="ORF">SRAE_1000017100</name>
</gene>
<dbReference type="WBParaSite" id="SRAE_1000017100.1">
    <property type="protein sequence ID" value="SRAE_1000017100.1"/>
    <property type="gene ID" value="WBGene00256765"/>
</dbReference>
<feature type="transmembrane region" description="Helical" evidence="1">
    <location>
        <begin position="367"/>
        <end position="387"/>
    </location>
</feature>
<keyword evidence="1" id="KW-1133">Transmembrane helix</keyword>
<feature type="transmembrane region" description="Helical" evidence="1">
    <location>
        <begin position="187"/>
        <end position="205"/>
    </location>
</feature>
<dbReference type="SUPFAM" id="SSF103473">
    <property type="entry name" value="MFS general substrate transporter"/>
    <property type="match status" value="1"/>
</dbReference>
<feature type="transmembrane region" description="Helical" evidence="1">
    <location>
        <begin position="311"/>
        <end position="331"/>
    </location>
</feature>
<sequence length="499" mass="57674">MALKFFKRWPWRLFVDACVHGTIGSIGDVICINIGIYSVFMFQFFKNSIKEQYGDDNDTFVNTAFSFFSSADIIGNFLIGAIYVYLIKWFGSLDTFIRVRHITVQLSFLSMLLAKLWNFYQLAIISRILLGGSMFFGITENIFLAECSGEKYKDTVLLNLITYYTVVGMLLTPLAHDNIFGNEERWVYLYILGSVVSTIYLIYTWKTPESPKELYINYKNPIESEKSLKYYLGKNVNVEEFFNSYDKEMKQQVDDERMSIWQICKDKHLCKVMLLLLGVTAMTSISFYILVRPFLQIIYMRYGASISTSTWLHMSFQIIGITTSIGAPWVFKHVGQKKIITFYGSVIIFTYCCILGAEYIISYDKESMVPLILCVVALLSDRASIGIGRSMMSTILMTDMTPNKAKDAMGQAITVIYNILLVVQQFTYLQLFEWFGSNLYIFYVILEITIFLFVIINLPKPKKDKNNNEINKRDEGIQLVEQKRRFIEGEIYSSTNIIL</sequence>
<reference evidence="3" key="1">
    <citation type="submission" date="2014-09" db="EMBL/GenBank/DDBJ databases">
        <authorList>
            <person name="Martin A.A."/>
        </authorList>
    </citation>
    <scope>NUCLEOTIDE SEQUENCE</scope>
    <source>
        <strain evidence="3">ED321</strain>
    </source>
</reference>
<dbReference type="InterPro" id="IPR036259">
    <property type="entry name" value="MFS_trans_sf"/>
</dbReference>
<dbReference type="Proteomes" id="UP000035682">
    <property type="component" value="Unplaced"/>
</dbReference>
<feature type="transmembrane region" description="Helical" evidence="1">
    <location>
        <begin position="340"/>
        <end position="361"/>
    </location>
</feature>